<reference evidence="1 4" key="2">
    <citation type="submission" date="2017-03" db="EMBL/GenBank/DDBJ databases">
        <title>Genome analysis of strain PAMC 26577.</title>
        <authorList>
            <person name="Oh H.-M."/>
            <person name="Yang J.-A."/>
        </authorList>
    </citation>
    <scope>NUCLEOTIDE SEQUENCE [LARGE SCALE GENOMIC DNA]</scope>
    <source>
        <strain evidence="1 4">PAMC 26577</strain>
    </source>
</reference>
<name>A0A242MR66_CABSO</name>
<dbReference type="EMBL" id="NBTY01000055">
    <property type="protein sequence ID" value="OTP76750.1"/>
    <property type="molecule type" value="Genomic_DNA"/>
</dbReference>
<dbReference type="AlphaFoldDB" id="A0A242MR66"/>
<evidence type="ECO:0000313" key="4">
    <source>
        <dbReference type="Proteomes" id="UP000195221"/>
    </source>
</evidence>
<reference evidence="2 3" key="1">
    <citation type="submission" date="2017-03" db="EMBL/GenBank/DDBJ databases">
        <title>Genome analysis of strain PAMC 26510.</title>
        <authorList>
            <person name="Oh H.-M."/>
            <person name="Yang J.-A."/>
        </authorList>
    </citation>
    <scope>NUCLEOTIDE SEQUENCE [LARGE SCALE GENOMIC DNA]</scope>
    <source>
        <strain evidence="2 3">PAMC 26510</strain>
    </source>
</reference>
<evidence type="ECO:0000313" key="3">
    <source>
        <dbReference type="Proteomes" id="UP000194546"/>
    </source>
</evidence>
<proteinExistence type="predicted"/>
<organism evidence="1 4">
    <name type="scientific">Caballeronia sordidicola</name>
    <name type="common">Burkholderia sordidicola</name>
    <dbReference type="NCBI Taxonomy" id="196367"/>
    <lineage>
        <taxon>Bacteria</taxon>
        <taxon>Pseudomonadati</taxon>
        <taxon>Pseudomonadota</taxon>
        <taxon>Betaproteobacteria</taxon>
        <taxon>Burkholderiales</taxon>
        <taxon>Burkholderiaceae</taxon>
        <taxon>Caballeronia</taxon>
    </lineage>
</organism>
<sequence length="40" mass="4566">MPRVRSFMRAMCSPACVFRVTMRSIWKHSSPPTTPDSIPT</sequence>
<dbReference type="Proteomes" id="UP000194546">
    <property type="component" value="Unassembled WGS sequence"/>
</dbReference>
<accession>A0A242MR66</accession>
<comment type="caution">
    <text evidence="1">The sequence shown here is derived from an EMBL/GenBank/DDBJ whole genome shotgun (WGS) entry which is preliminary data.</text>
</comment>
<dbReference type="GO" id="GO:0016829">
    <property type="term" value="F:lyase activity"/>
    <property type="evidence" value="ECO:0007669"/>
    <property type="project" value="UniProtKB-KW"/>
</dbReference>
<gene>
    <name evidence="2" type="ORF">PAMC26510_10125</name>
    <name evidence="1" type="ORF">PAMC26577_17190</name>
</gene>
<evidence type="ECO:0000313" key="1">
    <source>
        <dbReference type="EMBL" id="OTP73819.1"/>
    </source>
</evidence>
<evidence type="ECO:0000313" key="2">
    <source>
        <dbReference type="EMBL" id="OTP76750.1"/>
    </source>
</evidence>
<keyword evidence="1" id="KW-0456">Lyase</keyword>
<dbReference type="Proteomes" id="UP000195221">
    <property type="component" value="Unassembled WGS sequence"/>
</dbReference>
<protein>
    <submittedName>
        <fullName evidence="1">3-polyprenyl-4-hydroxybenzoate carboxy-lyase UbiX</fullName>
    </submittedName>
</protein>
<dbReference type="EMBL" id="NBTZ01000074">
    <property type="protein sequence ID" value="OTP73819.1"/>
    <property type="molecule type" value="Genomic_DNA"/>
</dbReference>